<dbReference type="Gene3D" id="3.90.25.10">
    <property type="entry name" value="UDP-galactose 4-epimerase, domain 1"/>
    <property type="match status" value="1"/>
</dbReference>
<name>A0A2H9VM29_9SPHI</name>
<accession>A0A2H9VM29</accession>
<gene>
    <name evidence="2" type="ORF">CLV57_2534</name>
</gene>
<dbReference type="Gene3D" id="3.40.50.720">
    <property type="entry name" value="NAD(P)-binding Rossmann-like Domain"/>
    <property type="match status" value="1"/>
</dbReference>
<keyword evidence="3" id="KW-1185">Reference proteome</keyword>
<evidence type="ECO:0000313" key="2">
    <source>
        <dbReference type="EMBL" id="PJJ79400.1"/>
    </source>
</evidence>
<evidence type="ECO:0000313" key="3">
    <source>
        <dbReference type="Proteomes" id="UP000242687"/>
    </source>
</evidence>
<dbReference type="SUPFAM" id="SSF51735">
    <property type="entry name" value="NAD(P)-binding Rossmann-fold domains"/>
    <property type="match status" value="1"/>
</dbReference>
<feature type="domain" description="NAD(P)-binding" evidence="1">
    <location>
        <begin position="7"/>
        <end position="151"/>
    </location>
</feature>
<reference evidence="2 3" key="1">
    <citation type="submission" date="2017-11" db="EMBL/GenBank/DDBJ databases">
        <title>Genomic Encyclopedia of Archaeal and Bacterial Type Strains, Phase II (KMG-II): From Individual Species to Whole Genera.</title>
        <authorList>
            <person name="Goeker M."/>
        </authorList>
    </citation>
    <scope>NUCLEOTIDE SEQUENCE [LARGE SCALE GENOMIC DNA]</scope>
    <source>
        <strain evidence="2 3">DSM 28175</strain>
    </source>
</reference>
<dbReference type="AlphaFoldDB" id="A0A2H9VM29"/>
<dbReference type="InterPro" id="IPR016040">
    <property type="entry name" value="NAD(P)-bd_dom"/>
</dbReference>
<sequence length="294" mass="31278">MKIIITGSLGNISRPLSTTLAAKGHNVTVISSDNKKVEQIKSIGATPAIGSVSDETFLTTTFTGADVVYLMVPTDFSAPDIKANIASVGEHYANAVKAAGVKKVVMLSSLGAHLPEGTGPIAGIHRVEETLKKLEGVDLLILRPSYFYNNFYADIAMIKNAGIIGSNIGANQDLVIVDPEDIAAVAAENIEKGFTGTQVVYIASDKRKLSEVAAEIGKAIGKPELPWVEFTDEQAYDGMRGAGLPEDISRNYVEMGAALRTGIIWDDYEANGSPIIGKTKLEDFAKKFAPAYNA</sequence>
<proteinExistence type="predicted"/>
<dbReference type="EMBL" id="PGFJ01000002">
    <property type="protein sequence ID" value="PJJ79400.1"/>
    <property type="molecule type" value="Genomic_DNA"/>
</dbReference>
<dbReference type="PANTHER" id="PTHR43162:SF1">
    <property type="entry name" value="PRESTALK A DIFFERENTIATION PROTEIN A"/>
    <property type="match status" value="1"/>
</dbReference>
<protein>
    <submittedName>
        <fullName evidence="2">Uncharacterized protein YbjT (DUF2867 family)</fullName>
    </submittedName>
</protein>
<comment type="caution">
    <text evidence="2">The sequence shown here is derived from an EMBL/GenBank/DDBJ whole genome shotgun (WGS) entry which is preliminary data.</text>
</comment>
<dbReference type="InterPro" id="IPR051604">
    <property type="entry name" value="Ergot_Alk_Oxidoreductase"/>
</dbReference>
<dbReference type="InterPro" id="IPR036291">
    <property type="entry name" value="NAD(P)-bd_dom_sf"/>
</dbReference>
<dbReference type="RefSeq" id="WP_100341740.1">
    <property type="nucleotide sequence ID" value="NZ_PGFJ01000002.1"/>
</dbReference>
<dbReference type="PANTHER" id="PTHR43162">
    <property type="match status" value="1"/>
</dbReference>
<evidence type="ECO:0000259" key="1">
    <source>
        <dbReference type="Pfam" id="PF13460"/>
    </source>
</evidence>
<dbReference type="Pfam" id="PF13460">
    <property type="entry name" value="NAD_binding_10"/>
    <property type="match status" value="1"/>
</dbReference>
<dbReference type="OrthoDB" id="2149806at2"/>
<organism evidence="2 3">
    <name type="scientific">Mucilaginibacter auburnensis</name>
    <dbReference type="NCBI Taxonomy" id="1457233"/>
    <lineage>
        <taxon>Bacteria</taxon>
        <taxon>Pseudomonadati</taxon>
        <taxon>Bacteroidota</taxon>
        <taxon>Sphingobacteriia</taxon>
        <taxon>Sphingobacteriales</taxon>
        <taxon>Sphingobacteriaceae</taxon>
        <taxon>Mucilaginibacter</taxon>
    </lineage>
</organism>
<dbReference type="Proteomes" id="UP000242687">
    <property type="component" value="Unassembled WGS sequence"/>
</dbReference>